<dbReference type="GO" id="GO:0019878">
    <property type="term" value="P:lysine biosynthetic process via aminoadipic acid"/>
    <property type="evidence" value="ECO:0007669"/>
    <property type="project" value="TreeGrafter"/>
</dbReference>
<dbReference type="Pfam" id="PF01648">
    <property type="entry name" value="ACPS"/>
    <property type="match status" value="1"/>
</dbReference>
<dbReference type="InterPro" id="IPR008278">
    <property type="entry name" value="4-PPantetheinyl_Trfase_dom"/>
</dbReference>
<evidence type="ECO:0000313" key="3">
    <source>
        <dbReference type="EMBL" id="MPM13338.1"/>
    </source>
</evidence>
<evidence type="ECO:0000256" key="1">
    <source>
        <dbReference type="ARBA" id="ARBA00022679"/>
    </source>
</evidence>
<dbReference type="PANTHER" id="PTHR12215">
    <property type="entry name" value="PHOSPHOPANTETHEINE TRANSFERASE"/>
    <property type="match status" value="1"/>
</dbReference>
<gene>
    <name evidence="3" type="ORF">SDC9_59695</name>
</gene>
<dbReference type="GO" id="GO:0000287">
    <property type="term" value="F:magnesium ion binding"/>
    <property type="evidence" value="ECO:0007669"/>
    <property type="project" value="InterPro"/>
</dbReference>
<reference evidence="3" key="1">
    <citation type="submission" date="2019-08" db="EMBL/GenBank/DDBJ databases">
        <authorList>
            <person name="Kucharzyk K."/>
            <person name="Murdoch R.W."/>
            <person name="Higgins S."/>
            <person name="Loffler F."/>
        </authorList>
    </citation>
    <scope>NUCLEOTIDE SEQUENCE</scope>
</reference>
<dbReference type="AlphaFoldDB" id="A0A644XC26"/>
<dbReference type="GO" id="GO:0005829">
    <property type="term" value="C:cytosol"/>
    <property type="evidence" value="ECO:0007669"/>
    <property type="project" value="TreeGrafter"/>
</dbReference>
<organism evidence="3">
    <name type="scientific">bioreactor metagenome</name>
    <dbReference type="NCBI Taxonomy" id="1076179"/>
    <lineage>
        <taxon>unclassified sequences</taxon>
        <taxon>metagenomes</taxon>
        <taxon>ecological metagenomes</taxon>
    </lineage>
</organism>
<keyword evidence="1" id="KW-0808">Transferase</keyword>
<dbReference type="Gene3D" id="3.90.470.20">
    <property type="entry name" value="4'-phosphopantetheinyl transferase domain"/>
    <property type="match status" value="1"/>
</dbReference>
<dbReference type="PANTHER" id="PTHR12215:SF15">
    <property type="entry name" value="4'-PHOSPHOPANTETHEINYL TRANSFERASE SUPERFAMILY-RELATED"/>
    <property type="match status" value="1"/>
</dbReference>
<dbReference type="EMBL" id="VSSQ01002105">
    <property type="protein sequence ID" value="MPM13338.1"/>
    <property type="molecule type" value="Genomic_DNA"/>
</dbReference>
<sequence>MGVYFRREYDNGALIAVWEITESEEELLGLCSVPNDELEELQLIRSSSRRKEKLAVRALLNEIFDGKVYLGHHDNGRPYLQNSLIEVSISHTSRFVCLLTHPDESVGIDIESLNRNFSAVEKRALSPDEIEDLSDRDRSTHLAIYWSAKEAVYKRMSRSDVDFAQQIVIKKFNPRDNGELTALFIDKDGDEQEFELYYEIFDGHVMAWLVG</sequence>
<comment type="caution">
    <text evidence="3">The sequence shown here is derived from an EMBL/GenBank/DDBJ whole genome shotgun (WGS) entry which is preliminary data.</text>
</comment>
<dbReference type="SUPFAM" id="SSF56214">
    <property type="entry name" value="4'-phosphopantetheinyl transferase"/>
    <property type="match status" value="2"/>
</dbReference>
<dbReference type="InterPro" id="IPR050559">
    <property type="entry name" value="P-Pant_transferase_sf"/>
</dbReference>
<accession>A0A644XC26</accession>
<dbReference type="InterPro" id="IPR037143">
    <property type="entry name" value="4-PPantetheinyl_Trfase_dom_sf"/>
</dbReference>
<protein>
    <recommendedName>
        <fullName evidence="2">4'-phosphopantetheinyl transferase domain-containing protein</fullName>
    </recommendedName>
</protein>
<dbReference type="GO" id="GO:0008897">
    <property type="term" value="F:holo-[acyl-carrier-protein] synthase activity"/>
    <property type="evidence" value="ECO:0007669"/>
    <property type="project" value="InterPro"/>
</dbReference>
<evidence type="ECO:0000259" key="2">
    <source>
        <dbReference type="Pfam" id="PF01648"/>
    </source>
</evidence>
<proteinExistence type="predicted"/>
<feature type="domain" description="4'-phosphopantetheinyl transferase" evidence="2">
    <location>
        <begin position="105"/>
        <end position="192"/>
    </location>
</feature>
<name>A0A644XC26_9ZZZZ</name>